<dbReference type="PANTHER" id="PTHR16255">
    <property type="entry name" value="REQUIRED FOR MEIOTIC NUCLEAR DIVISION PROTEIN 1 HOMOLOG"/>
    <property type="match status" value="1"/>
</dbReference>
<keyword evidence="1" id="KW-0812">Transmembrane</keyword>
<dbReference type="Pfam" id="PF02582">
    <property type="entry name" value="DUF155"/>
    <property type="match status" value="1"/>
</dbReference>
<feature type="domain" description="DUF155" evidence="2">
    <location>
        <begin position="51"/>
        <end position="218"/>
    </location>
</feature>
<proteinExistence type="predicted"/>
<dbReference type="GO" id="GO:0005739">
    <property type="term" value="C:mitochondrion"/>
    <property type="evidence" value="ECO:0007669"/>
    <property type="project" value="UniProtKB-ARBA"/>
</dbReference>
<evidence type="ECO:0000256" key="1">
    <source>
        <dbReference type="SAM" id="Phobius"/>
    </source>
</evidence>
<protein>
    <recommendedName>
        <fullName evidence="2">DUF155 domain-containing protein</fullName>
    </recommendedName>
</protein>
<comment type="caution">
    <text evidence="3">The sequence shown here is derived from an EMBL/GenBank/DDBJ whole genome shotgun (WGS) entry which is preliminary data.</text>
</comment>
<gene>
    <name evidence="3" type="ORF">LCGC14_1083110</name>
</gene>
<sequence>MNETESTMHCITLCLANAFDFKKLSERLLASRRASLLKDVLLIDHDNAYSMVFPYGVVVHWNVSLDDRRKLQTELFEFATDIHQVIEEDNFRYRVNAEQHRIKFDCIEMSSDAENKNLVAVSHAMAQSIKLSSFENHAQDTIETTKHLPKSLAKTGKINLSKKALAKIRGQLFLTNSDIILKFDLLDIPEFFWEYPEYQTLYTQMTNYLELSQRTNILSKKLETIHILLEMLADEQKHHHSSTLEWIIIILIGVEIAIILIDKLTAL</sequence>
<dbReference type="EMBL" id="LAZR01004754">
    <property type="protein sequence ID" value="KKN05865.1"/>
    <property type="molecule type" value="Genomic_DNA"/>
</dbReference>
<keyword evidence="1" id="KW-0472">Membrane</keyword>
<dbReference type="AlphaFoldDB" id="A0A0F9MET4"/>
<evidence type="ECO:0000313" key="3">
    <source>
        <dbReference type="EMBL" id="KKN05865.1"/>
    </source>
</evidence>
<evidence type="ECO:0000259" key="2">
    <source>
        <dbReference type="Pfam" id="PF02582"/>
    </source>
</evidence>
<name>A0A0F9MET4_9ZZZZ</name>
<reference evidence="3" key="1">
    <citation type="journal article" date="2015" name="Nature">
        <title>Complex archaea that bridge the gap between prokaryotes and eukaryotes.</title>
        <authorList>
            <person name="Spang A."/>
            <person name="Saw J.H."/>
            <person name="Jorgensen S.L."/>
            <person name="Zaremba-Niedzwiedzka K."/>
            <person name="Martijn J."/>
            <person name="Lind A.E."/>
            <person name="van Eijk R."/>
            <person name="Schleper C."/>
            <person name="Guy L."/>
            <person name="Ettema T.J."/>
        </authorList>
    </citation>
    <scope>NUCLEOTIDE SEQUENCE</scope>
</reference>
<accession>A0A0F9MET4</accession>
<dbReference type="PANTHER" id="PTHR16255:SF1">
    <property type="entry name" value="REQUIRED FOR MEIOTIC NUCLEAR DIVISION PROTEIN 1 HOMOLOG"/>
    <property type="match status" value="1"/>
</dbReference>
<keyword evidence="1" id="KW-1133">Transmembrane helix</keyword>
<dbReference type="InterPro" id="IPR003734">
    <property type="entry name" value="DUF155"/>
</dbReference>
<organism evidence="3">
    <name type="scientific">marine sediment metagenome</name>
    <dbReference type="NCBI Taxonomy" id="412755"/>
    <lineage>
        <taxon>unclassified sequences</taxon>
        <taxon>metagenomes</taxon>
        <taxon>ecological metagenomes</taxon>
    </lineage>
</organism>
<feature type="transmembrane region" description="Helical" evidence="1">
    <location>
        <begin position="243"/>
        <end position="261"/>
    </location>
</feature>
<dbReference type="InterPro" id="IPR051624">
    <property type="entry name" value="RMD1/Sad1-interacting"/>
</dbReference>